<dbReference type="InterPro" id="IPR001810">
    <property type="entry name" value="F-box_dom"/>
</dbReference>
<dbReference type="CDD" id="cd22157">
    <property type="entry name" value="F-box_AtFBW1-like"/>
    <property type="match status" value="1"/>
</dbReference>
<dbReference type="InterPro" id="IPR017451">
    <property type="entry name" value="F-box-assoc_interact_dom"/>
</dbReference>
<evidence type="ECO:0000259" key="1">
    <source>
        <dbReference type="PROSITE" id="PS50181"/>
    </source>
</evidence>
<dbReference type="Pfam" id="PF08268">
    <property type="entry name" value="FBA_3"/>
    <property type="match status" value="1"/>
</dbReference>
<dbReference type="EMBL" id="JAXUIC010000008">
    <property type="protein sequence ID" value="KAK4577662.1"/>
    <property type="molecule type" value="Genomic_DNA"/>
</dbReference>
<sequence length="411" mass="46862">MSDYLPNEVIIDILKRLPADSLIRCRCVCKSWYSLISTPHFITTHLNFNLSKPKTQHQLLFCHYDHNLDKHRITLHSSNDPFPRNHFSKYLNYSDPAIHMRLLCLDLEVEDKGGFFAYPSDFVELDCSYEPINQISTIVGSSNGLLCLTHRYRNDSQYQYLYVLWNPSIHKAISLPVPDLRLNSIRHYALSHGFGYDPATDDYKLVRVVYVDGSVLPQVEMYTLRSGGWRYLTAYGPANVIADLTLSVFMNGVVHWLAQTPNGEGNIRNVIVVFDIGHEVFDEISVPKSLEGMEHLNMEVAVVDGLLALVPCNGNEWELEGEESYSIWVMREYGVVESWTKLFDIDVGVGLRRVVGFTKNGEVLVIKGGKLLSYEPSSQEIFNPHIRSRTESFYLNTYVESLVLLNVADGE</sequence>
<reference evidence="2 3" key="1">
    <citation type="journal article" date="2023" name="G3 (Bethesda)">
        <title>A haplotype-resolved chromosome-scale genome for Quercus rubra L. provides insights into the genetics of adaptive traits for red oak species.</title>
        <authorList>
            <person name="Kapoor B."/>
            <person name="Jenkins J."/>
            <person name="Schmutz J."/>
            <person name="Zhebentyayeva T."/>
            <person name="Kuelheim C."/>
            <person name="Coggeshall M."/>
            <person name="Heim C."/>
            <person name="Lasky J.R."/>
            <person name="Leites L."/>
            <person name="Islam-Faridi N."/>
            <person name="Romero-Severson J."/>
            <person name="DeLeo V.L."/>
            <person name="Lucas S.M."/>
            <person name="Lazic D."/>
            <person name="Gailing O."/>
            <person name="Carlson J."/>
            <person name="Staton M."/>
        </authorList>
    </citation>
    <scope>NUCLEOTIDE SEQUENCE [LARGE SCALE GENOMIC DNA]</scope>
    <source>
        <strain evidence="2">Pseudo-F2</strain>
    </source>
</reference>
<dbReference type="PROSITE" id="PS50181">
    <property type="entry name" value="FBOX"/>
    <property type="match status" value="1"/>
</dbReference>
<dbReference type="NCBIfam" id="TIGR01640">
    <property type="entry name" value="F_box_assoc_1"/>
    <property type="match status" value="1"/>
</dbReference>
<comment type="caution">
    <text evidence="2">The sequence shown here is derived from an EMBL/GenBank/DDBJ whole genome shotgun (WGS) entry which is preliminary data.</text>
</comment>
<evidence type="ECO:0000313" key="2">
    <source>
        <dbReference type="EMBL" id="KAK4577661.1"/>
    </source>
</evidence>
<protein>
    <recommendedName>
        <fullName evidence="1">F-box domain-containing protein</fullName>
    </recommendedName>
</protein>
<dbReference type="Pfam" id="PF00646">
    <property type="entry name" value="F-box"/>
    <property type="match status" value="1"/>
</dbReference>
<dbReference type="InterPro" id="IPR036047">
    <property type="entry name" value="F-box-like_dom_sf"/>
</dbReference>
<dbReference type="EMBL" id="JAXUIC010000008">
    <property type="protein sequence ID" value="KAK4577661.1"/>
    <property type="molecule type" value="Genomic_DNA"/>
</dbReference>
<gene>
    <name evidence="2" type="ORF">RGQ29_027964</name>
</gene>
<dbReference type="PANTHER" id="PTHR31672">
    <property type="entry name" value="BNACNNG10540D PROTEIN"/>
    <property type="match status" value="1"/>
</dbReference>
<accession>A0AAN7ERS8</accession>
<dbReference type="InterPro" id="IPR050796">
    <property type="entry name" value="SCF_F-box_component"/>
</dbReference>
<dbReference type="Proteomes" id="UP001324115">
    <property type="component" value="Unassembled WGS sequence"/>
</dbReference>
<keyword evidence="3" id="KW-1185">Reference proteome</keyword>
<dbReference type="SMART" id="SM00256">
    <property type="entry name" value="FBOX"/>
    <property type="match status" value="1"/>
</dbReference>
<dbReference type="AlphaFoldDB" id="A0AAN7ERS8"/>
<evidence type="ECO:0000313" key="3">
    <source>
        <dbReference type="Proteomes" id="UP001324115"/>
    </source>
</evidence>
<name>A0AAN7ERS8_QUERU</name>
<proteinExistence type="predicted"/>
<dbReference type="Gene3D" id="1.20.1280.50">
    <property type="match status" value="1"/>
</dbReference>
<feature type="domain" description="F-box" evidence="1">
    <location>
        <begin position="1"/>
        <end position="46"/>
    </location>
</feature>
<dbReference type="InterPro" id="IPR013187">
    <property type="entry name" value="F-box-assoc_dom_typ3"/>
</dbReference>
<organism evidence="2 3">
    <name type="scientific">Quercus rubra</name>
    <name type="common">Northern red oak</name>
    <name type="synonym">Quercus borealis</name>
    <dbReference type="NCBI Taxonomy" id="3512"/>
    <lineage>
        <taxon>Eukaryota</taxon>
        <taxon>Viridiplantae</taxon>
        <taxon>Streptophyta</taxon>
        <taxon>Embryophyta</taxon>
        <taxon>Tracheophyta</taxon>
        <taxon>Spermatophyta</taxon>
        <taxon>Magnoliopsida</taxon>
        <taxon>eudicotyledons</taxon>
        <taxon>Gunneridae</taxon>
        <taxon>Pentapetalae</taxon>
        <taxon>rosids</taxon>
        <taxon>fabids</taxon>
        <taxon>Fagales</taxon>
        <taxon>Fagaceae</taxon>
        <taxon>Quercus</taxon>
    </lineage>
</organism>
<dbReference type="SUPFAM" id="SSF81383">
    <property type="entry name" value="F-box domain"/>
    <property type="match status" value="1"/>
</dbReference>
<dbReference type="PANTHER" id="PTHR31672:SF10">
    <property type="entry name" value="F-BOX DOMAIN-CONTAINING PROTEIN"/>
    <property type="match status" value="1"/>
</dbReference>